<comment type="caution">
    <text evidence="2">The sequence shown here is derived from an EMBL/GenBank/DDBJ whole genome shotgun (WGS) entry which is preliminary data.</text>
</comment>
<organism evidence="2 3">
    <name type="scientific">Fasciola gigantica</name>
    <name type="common">Giant liver fluke</name>
    <dbReference type="NCBI Taxonomy" id="46835"/>
    <lineage>
        <taxon>Eukaryota</taxon>
        <taxon>Metazoa</taxon>
        <taxon>Spiralia</taxon>
        <taxon>Lophotrochozoa</taxon>
        <taxon>Platyhelminthes</taxon>
        <taxon>Trematoda</taxon>
        <taxon>Digenea</taxon>
        <taxon>Plagiorchiida</taxon>
        <taxon>Echinostomata</taxon>
        <taxon>Echinostomatoidea</taxon>
        <taxon>Fasciolidae</taxon>
        <taxon>Fasciola</taxon>
    </lineage>
</organism>
<feature type="compositionally biased region" description="Low complexity" evidence="1">
    <location>
        <begin position="1189"/>
        <end position="1213"/>
    </location>
</feature>
<feature type="region of interest" description="Disordered" evidence="1">
    <location>
        <begin position="602"/>
        <end position="629"/>
    </location>
</feature>
<feature type="region of interest" description="Disordered" evidence="1">
    <location>
        <begin position="1252"/>
        <end position="1275"/>
    </location>
</feature>
<dbReference type="STRING" id="46835.A0A504Y758"/>
<feature type="region of interest" description="Disordered" evidence="1">
    <location>
        <begin position="1188"/>
        <end position="1214"/>
    </location>
</feature>
<evidence type="ECO:0000256" key="1">
    <source>
        <dbReference type="SAM" id="MobiDB-lite"/>
    </source>
</evidence>
<feature type="compositionally biased region" description="Low complexity" evidence="1">
    <location>
        <begin position="1296"/>
        <end position="1309"/>
    </location>
</feature>
<feature type="compositionally biased region" description="Low complexity" evidence="1">
    <location>
        <begin position="1527"/>
        <end position="1539"/>
    </location>
</feature>
<feature type="region of interest" description="Disordered" evidence="1">
    <location>
        <begin position="1293"/>
        <end position="1327"/>
    </location>
</feature>
<dbReference type="Proteomes" id="UP000316759">
    <property type="component" value="Unassembled WGS sequence"/>
</dbReference>
<gene>
    <name evidence="2" type="ORF">FGIG_02871</name>
</gene>
<feature type="region of interest" description="Disordered" evidence="1">
    <location>
        <begin position="782"/>
        <end position="808"/>
    </location>
</feature>
<name>A0A504Y758_FASGI</name>
<dbReference type="GO" id="GO:0008361">
    <property type="term" value="P:regulation of cell size"/>
    <property type="evidence" value="ECO:0007669"/>
    <property type="project" value="TreeGrafter"/>
</dbReference>
<dbReference type="InterPro" id="IPR051978">
    <property type="entry name" value="Rho-GAP_domain"/>
</dbReference>
<feature type="region of interest" description="Disordered" evidence="1">
    <location>
        <begin position="857"/>
        <end position="877"/>
    </location>
</feature>
<feature type="compositionally biased region" description="Low complexity" evidence="1">
    <location>
        <begin position="492"/>
        <end position="521"/>
    </location>
</feature>
<sequence length="1805" mass="195989">MPAFSCRSFSAVAQYIRNQENFSVYFRDAPINVILPDPTRITRSTREDMRIPFGLVVEPYNDDLQGSPLQQYLDELTSAERRYFEQAKLETALHRFVNGAILCQSSDGIISKTSSGILPGQPLSDLQQVVESIQPTILGEELIAQVYKTFQVGLRARAREEFLDLLLERTDLFLTAAHICVRQMRDSLPKDRTPTQPYNPSLYDMPKHTVVGDHSETVTQSACSALGTTDRIVDFGHTPALTVPPRGLKETHLHWLESQLTQEERYRAMMFLPSERQTLVTSYFNTLLPFCTKADHHHVTASANLNGAMETKFSESQHVSGSWLSGSGCPSASYWGACMDELLKRLVYRDLPINPRCLEPGVPGLDHEPDSHPTTNSVSGMNDTSGRAHLPFFDCHTPVVKPKTILSIVVACVCSDTLAAQAVIRLFGCAGFSMASLLSHPDSVHSMERDSSPTHPNIPIGDVQLNLSSSWPLSTSRLPSIQCISSQHNSTSAADTTTVTTSKSTCASTSTSTTTKTTRSTEPAPDGLVYASLTSVHKLLRELVASGIETPDGICLDATTAVASDSVPSIIPRRGSHQGYIFVLSEAPGQDLTEPWLNPTDFTSQTISPINSPEAPNTPLSDLASGRHSRNALRRMNSIDAEGGTEADENVLTPRPDLNQSFFKQNTCPEPVVPEHSSKWPPCIHDRLPACLCCTLLQDEHHPETDCICGHCCTCVHAGSINQVKISPASGSCTNPYTVQCGTRSSSSGFTQRSWAARLAAVRSAISLLPSDVPHLVLLTREPPSESTQETASDVFDGTDDLKRKAGSDGVNSSGVYCSAKPSGPSSPVPLIYPAPRTLSTQFGRLTCSRSDLASELTTTTSKQVEDKNAHSPLDSTMDETDEISDWMQEGTHVLDHVIHFLNFCWEKFESAKQDVLSGRVRQTRSHSATCQCFTSLHSLETVSQKRKLNARSSSQLNVIDKTTNCTKTEKQTNNSLFQSLSAASATGRRAMHTANQTLKKLSASARRQHKNHTSVSGPISTVEQTSRLQSNANAVPVVSDPAHSTSTSFVTNSAQSKVSHRFSEVDAAARQPVQRPTSFKGPSDINFGSQLAPVCWTLGSFSPDGTDEKPTIPRIASSELIARIDSPTMSPSNSPFVKSSLRASVGHRNSSFRRDLLSTVGLVARSRCSVPDCTMLVTSDEDRRVVNSSMSSSVPAPSILSGSSNSGRPHSSVLTGSAIRNNCSTIGSVQFHLRGGSSTCEDTYVTMRTGDHPLTISGRESRERSATFGSARDMNCGKIPDPNVLYQTVEPRPSATTESTTVVTAGSENCSSLSTGREESSKDIPSVESPFCPFSASLTKPSNFSIDPTRTSDDVESIYVDLDLINPQDEATDSGFSGLLRPNPCTSPLLVKTDMEEQIYQDPIDCISPFQIERIHCNAHHQPGFSHVPFPARVSDCSVSSLISNKPLCSHCALPTGNRLVERRRERLRSFSSPEGCVAVLTDTDRGPASAACTTQISWAPTESGPVLVTAALTSGHSTDDSRFPSGSTALTSTASSQSMIPTTSSRFLRNYQFPYAAEKSGCPVNWSVSLSSSTSGVRSECCLTEPVFAVNVAGTETTNSTDEHVWQPGSESTRFPLPIDRAHYYHHHHHHHHFWHHSNCPHYRMHQVVLDNFSIDLGDAAAPIDLVSLDSNLSKVVHKEPMTVCYPIPSNKPAESSLLKSGANLLRLRQRSLPGSIVTSLRSASVNTQATFSSSGAVVHQSATKPFFSLSTDSAGHQSTAVHNQRFTNALQSSSSPDVAPQSSTQVPARDWKWIKRGKKVFS</sequence>
<dbReference type="GO" id="GO:0005096">
    <property type="term" value="F:GTPase activator activity"/>
    <property type="evidence" value="ECO:0007669"/>
    <property type="project" value="TreeGrafter"/>
</dbReference>
<feature type="region of interest" description="Disordered" evidence="1">
    <location>
        <begin position="1518"/>
        <end position="1539"/>
    </location>
</feature>
<dbReference type="GO" id="GO:0005829">
    <property type="term" value="C:cytosol"/>
    <property type="evidence" value="ECO:0007669"/>
    <property type="project" value="TreeGrafter"/>
</dbReference>
<dbReference type="PANTHER" id="PTHR46005:SF4">
    <property type="entry name" value="RHO GTPASE-ACTIVATING PROTEIN 190"/>
    <property type="match status" value="1"/>
</dbReference>
<dbReference type="GO" id="GO:0007266">
    <property type="term" value="P:Rho protein signal transduction"/>
    <property type="evidence" value="ECO:0007669"/>
    <property type="project" value="TreeGrafter"/>
</dbReference>
<evidence type="ECO:0000313" key="2">
    <source>
        <dbReference type="EMBL" id="TPP57322.1"/>
    </source>
</evidence>
<dbReference type="EMBL" id="SUNJ01013362">
    <property type="protein sequence ID" value="TPP57322.1"/>
    <property type="molecule type" value="Genomic_DNA"/>
</dbReference>
<reference evidence="2 3" key="1">
    <citation type="submission" date="2019-04" db="EMBL/GenBank/DDBJ databases">
        <title>Annotation for the trematode Fasciola gigantica.</title>
        <authorList>
            <person name="Choi Y.-J."/>
        </authorList>
    </citation>
    <scope>NUCLEOTIDE SEQUENCE [LARGE SCALE GENOMIC DNA]</scope>
    <source>
        <strain evidence="2">Uganda_cow_1</strain>
    </source>
</reference>
<feature type="compositionally biased region" description="Polar residues" evidence="1">
    <location>
        <begin position="602"/>
        <end position="620"/>
    </location>
</feature>
<proteinExistence type="predicted"/>
<keyword evidence="3" id="KW-1185">Reference proteome</keyword>
<dbReference type="PANTHER" id="PTHR46005">
    <property type="entry name" value="RHO GTPASE-ACTIVATING PROTEIN 190"/>
    <property type="match status" value="1"/>
</dbReference>
<evidence type="ECO:0000313" key="3">
    <source>
        <dbReference type="Proteomes" id="UP000316759"/>
    </source>
</evidence>
<dbReference type="OrthoDB" id="9994905at2759"/>
<accession>A0A504Y758</accession>
<protein>
    <submittedName>
        <fullName evidence="2">Uncharacterized protein</fullName>
    </submittedName>
</protein>
<feature type="region of interest" description="Disordered" evidence="1">
    <location>
        <begin position="492"/>
        <end position="526"/>
    </location>
</feature>